<sequence>MRELFIERRQSIFRIAIKEKGLLTECFVEEENNEPLPGEIYKGTIKNIVTAIGSAFIDIGHEKNGYMHFDMDKKSFKKGQDIIVEIISEGFGSKGPKVAAPVSLPGRFVVLTRGKDEVLISKRIEDSELRDCLTTSISPIKGFSITIRTNAQFASIDAITEEINKLKDIYESIEKEALYSLKNKKIYGENALLHKVLRDNINNDTSKIVVDSSEDYEAVKDYIDGNKNISLIMHEEVRSLFDYYGIEKEILNLRSSKVNLKCGGNIVIERTEAMYVIDVNSAKNITGRNFAKTAEETNIEAAKEIGRQIRLRNLSGIIVVDFIDMESAQAKNKVYNAVKESLEGDISRTRVFQFTELNLLQISRSRRGKSIYDYIEEDCEVCNGHGKRLKGSYIKHLIKNEIIRAEGEGTIKDFYIELKDVYEKYVIGDKLSFLRDIGGLDKNIYLKFIDTTDHYYKLEPLLFKKQIEAVKDYKLQLD</sequence>
<dbReference type="OrthoDB" id="9804278at2"/>
<dbReference type="GO" id="GO:0046872">
    <property type="term" value="F:metal ion binding"/>
    <property type="evidence" value="ECO:0007669"/>
    <property type="project" value="UniProtKB-KW"/>
</dbReference>
<dbReference type="GO" id="GO:0005737">
    <property type="term" value="C:cytoplasm"/>
    <property type="evidence" value="ECO:0007669"/>
    <property type="project" value="TreeGrafter"/>
</dbReference>
<dbReference type="InterPro" id="IPR004659">
    <property type="entry name" value="RNase_E/G"/>
</dbReference>
<dbReference type="PANTHER" id="PTHR30001:SF0">
    <property type="entry name" value="RIBONUCLEASE G"/>
    <property type="match status" value="1"/>
</dbReference>
<dbReference type="CDD" id="cd04453">
    <property type="entry name" value="S1_RNase_E"/>
    <property type="match status" value="1"/>
</dbReference>
<protein>
    <submittedName>
        <fullName evidence="7">Ribonuclease E/G</fullName>
    </submittedName>
</protein>
<dbReference type="PANTHER" id="PTHR30001">
    <property type="entry name" value="RIBONUCLEASE"/>
    <property type="match status" value="1"/>
</dbReference>
<dbReference type="Pfam" id="PF10150">
    <property type="entry name" value="RNase_E_G"/>
    <property type="match status" value="1"/>
</dbReference>
<dbReference type="GO" id="GO:0003723">
    <property type="term" value="F:RNA binding"/>
    <property type="evidence" value="ECO:0007669"/>
    <property type="project" value="UniProtKB-KW"/>
</dbReference>
<dbReference type="SUPFAM" id="SSF50249">
    <property type="entry name" value="Nucleic acid-binding proteins"/>
    <property type="match status" value="1"/>
</dbReference>
<keyword evidence="8" id="KW-1185">Reference proteome</keyword>
<evidence type="ECO:0000313" key="8">
    <source>
        <dbReference type="Proteomes" id="UP000286268"/>
    </source>
</evidence>
<dbReference type="EMBL" id="CP025746">
    <property type="protein sequence ID" value="QAA31515.1"/>
    <property type="molecule type" value="Genomic_DNA"/>
</dbReference>
<dbReference type="GO" id="GO:0006364">
    <property type="term" value="P:rRNA processing"/>
    <property type="evidence" value="ECO:0007669"/>
    <property type="project" value="TreeGrafter"/>
</dbReference>
<dbReference type="GO" id="GO:0004540">
    <property type="term" value="F:RNA nuclease activity"/>
    <property type="evidence" value="ECO:0007669"/>
    <property type="project" value="InterPro"/>
</dbReference>
<evidence type="ECO:0000313" key="7">
    <source>
        <dbReference type="EMBL" id="QAA31515.1"/>
    </source>
</evidence>
<evidence type="ECO:0000259" key="6">
    <source>
        <dbReference type="Pfam" id="PF10150"/>
    </source>
</evidence>
<accession>A0A3R5X0U7</accession>
<evidence type="ECO:0000256" key="4">
    <source>
        <dbReference type="ARBA" id="ARBA00022842"/>
    </source>
</evidence>
<proteinExistence type="predicted"/>
<dbReference type="RefSeq" id="WP_128212328.1">
    <property type="nucleotide sequence ID" value="NZ_CP025746.1"/>
</dbReference>
<dbReference type="InterPro" id="IPR012340">
    <property type="entry name" value="NA-bd_OB-fold"/>
</dbReference>
<comment type="cofactor">
    <cofactor evidence="1">
        <name>Mg(2+)</name>
        <dbReference type="ChEBI" id="CHEBI:18420"/>
    </cofactor>
</comment>
<keyword evidence="3" id="KW-0378">Hydrolase</keyword>
<feature type="domain" description="RNA-binding protein AU-1/Ribonuclease E/G" evidence="6">
    <location>
        <begin position="103"/>
        <end position="366"/>
    </location>
</feature>
<keyword evidence="4" id="KW-0460">Magnesium</keyword>
<keyword evidence="5" id="KW-0694">RNA-binding</keyword>
<dbReference type="KEGG" id="cmah:C1I91_07615"/>
<evidence type="ECO:0000256" key="1">
    <source>
        <dbReference type="ARBA" id="ARBA00001946"/>
    </source>
</evidence>
<gene>
    <name evidence="7" type="ORF">C1I91_07615</name>
</gene>
<organism evidence="7 8">
    <name type="scientific">Clostridium manihotivorum</name>
    <dbReference type="NCBI Taxonomy" id="2320868"/>
    <lineage>
        <taxon>Bacteria</taxon>
        <taxon>Bacillati</taxon>
        <taxon>Bacillota</taxon>
        <taxon>Clostridia</taxon>
        <taxon>Eubacteriales</taxon>
        <taxon>Clostridiaceae</taxon>
        <taxon>Clostridium</taxon>
    </lineage>
</organism>
<evidence type="ECO:0000256" key="2">
    <source>
        <dbReference type="ARBA" id="ARBA00022723"/>
    </source>
</evidence>
<dbReference type="GO" id="GO:0016787">
    <property type="term" value="F:hydrolase activity"/>
    <property type="evidence" value="ECO:0007669"/>
    <property type="project" value="UniProtKB-KW"/>
</dbReference>
<evidence type="ECO:0000256" key="5">
    <source>
        <dbReference type="ARBA" id="ARBA00022884"/>
    </source>
</evidence>
<reference evidence="7 8" key="1">
    <citation type="submission" date="2018-01" db="EMBL/GenBank/DDBJ databases">
        <title>Genome Sequencing and Assembly of Anaerobacter polyendosporus strain CT4.</title>
        <authorList>
            <person name="Tachaapaikoon C."/>
            <person name="Sutheeworapong S."/>
            <person name="Jenjaroenpun P."/>
            <person name="Wongsurawat T."/>
            <person name="Nookeaw I."/>
            <person name="Cheawchanlertfa P."/>
            <person name="Kosugi A."/>
            <person name="Cheevadhanarak S."/>
            <person name="Ratanakhanokchai K."/>
        </authorList>
    </citation>
    <scope>NUCLEOTIDE SEQUENCE [LARGE SCALE GENOMIC DNA]</scope>
    <source>
        <strain evidence="7 8">CT4</strain>
    </source>
</reference>
<dbReference type="Proteomes" id="UP000286268">
    <property type="component" value="Chromosome"/>
</dbReference>
<keyword evidence="2" id="KW-0479">Metal-binding</keyword>
<dbReference type="AlphaFoldDB" id="A0A3R5X0U7"/>
<name>A0A3R5X0U7_9CLOT</name>
<dbReference type="Gene3D" id="2.40.50.140">
    <property type="entry name" value="Nucleic acid-binding proteins"/>
    <property type="match status" value="1"/>
</dbReference>
<evidence type="ECO:0000256" key="3">
    <source>
        <dbReference type="ARBA" id="ARBA00022801"/>
    </source>
</evidence>
<dbReference type="InterPro" id="IPR019307">
    <property type="entry name" value="RNA-bd_AU-1/RNase_E/G"/>
</dbReference>